<feature type="non-terminal residue" evidence="2">
    <location>
        <position position="484"/>
    </location>
</feature>
<feature type="compositionally biased region" description="Basic and acidic residues" evidence="1">
    <location>
        <begin position="338"/>
        <end position="348"/>
    </location>
</feature>
<feature type="compositionally biased region" description="Low complexity" evidence="1">
    <location>
        <begin position="168"/>
        <end position="187"/>
    </location>
</feature>
<organism evidence="2">
    <name type="scientific">uncultured Thermomicrobiales bacterium</name>
    <dbReference type="NCBI Taxonomy" id="1645740"/>
    <lineage>
        <taxon>Bacteria</taxon>
        <taxon>Pseudomonadati</taxon>
        <taxon>Thermomicrobiota</taxon>
        <taxon>Thermomicrobia</taxon>
        <taxon>Thermomicrobiales</taxon>
        <taxon>environmental samples</taxon>
    </lineage>
</organism>
<proteinExistence type="predicted"/>
<feature type="compositionally biased region" description="Basic residues" evidence="1">
    <location>
        <begin position="27"/>
        <end position="54"/>
    </location>
</feature>
<name>A0A6J4UH36_9BACT</name>
<feature type="compositionally biased region" description="Basic and acidic residues" evidence="1">
    <location>
        <begin position="210"/>
        <end position="232"/>
    </location>
</feature>
<accession>A0A6J4UH36</accession>
<feature type="compositionally biased region" description="Basic and acidic residues" evidence="1">
    <location>
        <begin position="411"/>
        <end position="429"/>
    </location>
</feature>
<feature type="non-terminal residue" evidence="2">
    <location>
        <position position="1"/>
    </location>
</feature>
<sequence length="484" mass="56169">ACPRTPAPRPRRESFPARSPGRQPPRGPRRGRRGRGRRRARRLLRARAPRRRPGNPRDADPQHRRHPAPHPPVAALRAPLRHLVRPVRQGLGRRQRRRGDRRPRQHRRHPGRRRRRDQRRRGARPRRAHRPPAPTRGEPARPDRRRHRGQQPPRRPDRGLPPHDVQPDDQPLLRLLPRLGARPGQLPAHPLGADRQAERSRHLAGAPRGRPADLRGTGHPDGDRDVQRDRLQHGQPVDGLELRRLGPGRERERRPQLPGDGRRGRVHDPALPVGDDPRGLRLAGRLQQPAPDRRPGLLHPQLDLGLPDRPAAEPRRRQRRLLHPGADRPQRRGPRQRPRPDELHDPCPRRVLRHGPGVLALPRRQLRPGRERERALPLPGLGEHHARPAGRGRPARQRPVRLPAGQQTERAQGRRELDHQQRPPRSDQRRARRRLRPVRPADDDGQGRPRRRRARRRRRRGRRPGPPDLRDLGRPRPRRRRPGV</sequence>
<evidence type="ECO:0000313" key="2">
    <source>
        <dbReference type="EMBL" id="CAA9550135.1"/>
    </source>
</evidence>
<feature type="compositionally biased region" description="Basic residues" evidence="1">
    <location>
        <begin position="79"/>
        <end position="130"/>
    </location>
</feature>
<feature type="compositionally biased region" description="Basic residues" evidence="1">
    <location>
        <begin position="448"/>
        <end position="463"/>
    </location>
</feature>
<dbReference type="EMBL" id="CADCWG010000107">
    <property type="protein sequence ID" value="CAA9550135.1"/>
    <property type="molecule type" value="Genomic_DNA"/>
</dbReference>
<reference evidence="2" key="1">
    <citation type="submission" date="2020-02" db="EMBL/GenBank/DDBJ databases">
        <authorList>
            <person name="Meier V. D."/>
        </authorList>
    </citation>
    <scope>NUCLEOTIDE SEQUENCE</scope>
    <source>
        <strain evidence="2">AVDCRST_MAG49</strain>
    </source>
</reference>
<feature type="region of interest" description="Disordered" evidence="1">
    <location>
        <begin position="1"/>
        <end position="484"/>
    </location>
</feature>
<evidence type="ECO:0000256" key="1">
    <source>
        <dbReference type="SAM" id="MobiDB-lite"/>
    </source>
</evidence>
<protein>
    <submittedName>
        <fullName evidence="2">Uncharacterized protein</fullName>
    </submittedName>
</protein>
<feature type="compositionally biased region" description="Basic residues" evidence="1">
    <location>
        <begin position="387"/>
        <end position="399"/>
    </location>
</feature>
<dbReference type="AlphaFoldDB" id="A0A6J4UH36"/>
<gene>
    <name evidence="2" type="ORF">AVDCRST_MAG49-1710</name>
</gene>
<feature type="compositionally biased region" description="Basic and acidic residues" evidence="1">
    <location>
        <begin position="240"/>
        <end position="268"/>
    </location>
</feature>
<feature type="compositionally biased region" description="Basic residues" evidence="1">
    <location>
        <begin position="475"/>
        <end position="484"/>
    </location>
</feature>